<comment type="caution">
    <text evidence="1">The sequence shown here is derived from an EMBL/GenBank/DDBJ whole genome shotgun (WGS) entry which is preliminary data.</text>
</comment>
<gene>
    <name evidence="1" type="ORF">Glove_216g50</name>
</gene>
<evidence type="ECO:0000313" key="1">
    <source>
        <dbReference type="EMBL" id="RHZ75265.1"/>
    </source>
</evidence>
<protein>
    <submittedName>
        <fullName evidence="1">Uncharacterized protein</fullName>
    </submittedName>
</protein>
<reference evidence="1 2" key="1">
    <citation type="submission" date="2018-08" db="EMBL/GenBank/DDBJ databases">
        <title>Genome and evolution of the arbuscular mycorrhizal fungus Diversispora epigaea (formerly Glomus versiforme) and its bacterial endosymbionts.</title>
        <authorList>
            <person name="Sun X."/>
            <person name="Fei Z."/>
            <person name="Harrison M."/>
        </authorList>
    </citation>
    <scope>NUCLEOTIDE SEQUENCE [LARGE SCALE GENOMIC DNA]</scope>
    <source>
        <strain evidence="1 2">IT104</strain>
    </source>
</reference>
<accession>A0A397IHG4</accession>
<dbReference type="AlphaFoldDB" id="A0A397IHG4"/>
<dbReference type="EMBL" id="PQFF01000201">
    <property type="protein sequence ID" value="RHZ75265.1"/>
    <property type="molecule type" value="Genomic_DNA"/>
</dbReference>
<organism evidence="1 2">
    <name type="scientific">Diversispora epigaea</name>
    <dbReference type="NCBI Taxonomy" id="1348612"/>
    <lineage>
        <taxon>Eukaryota</taxon>
        <taxon>Fungi</taxon>
        <taxon>Fungi incertae sedis</taxon>
        <taxon>Mucoromycota</taxon>
        <taxon>Glomeromycotina</taxon>
        <taxon>Glomeromycetes</taxon>
        <taxon>Diversisporales</taxon>
        <taxon>Diversisporaceae</taxon>
        <taxon>Diversispora</taxon>
    </lineage>
</organism>
<proteinExistence type="predicted"/>
<dbReference type="Proteomes" id="UP000266861">
    <property type="component" value="Unassembled WGS sequence"/>
</dbReference>
<sequence length="132" mass="15330">MISVTGPCEMETNCKNINKDFKKMVDMPLFLNKQRSGRKSLLLVIINEWSSGCLREEAPRALTHKMSVPFPTLYHYYRKLYYRYLAPPVLAPLKKITSITIATTTNETELSFFRFSFSILSNEVSCGDFWCR</sequence>
<name>A0A397IHG4_9GLOM</name>
<keyword evidence="2" id="KW-1185">Reference proteome</keyword>
<evidence type="ECO:0000313" key="2">
    <source>
        <dbReference type="Proteomes" id="UP000266861"/>
    </source>
</evidence>